<accession>A0A4C1TFK0</accession>
<protein>
    <submittedName>
        <fullName evidence="2">Uncharacterized protein</fullName>
    </submittedName>
</protein>
<evidence type="ECO:0000313" key="3">
    <source>
        <dbReference type="Proteomes" id="UP000299102"/>
    </source>
</evidence>
<dbReference type="EMBL" id="BGZK01000056">
    <property type="protein sequence ID" value="GBP13252.1"/>
    <property type="molecule type" value="Genomic_DNA"/>
</dbReference>
<feature type="region of interest" description="Disordered" evidence="1">
    <location>
        <begin position="175"/>
        <end position="194"/>
    </location>
</feature>
<feature type="compositionally biased region" description="Pro residues" evidence="1">
    <location>
        <begin position="184"/>
        <end position="194"/>
    </location>
</feature>
<dbReference type="Proteomes" id="UP000299102">
    <property type="component" value="Unassembled WGS sequence"/>
</dbReference>
<feature type="region of interest" description="Disordered" evidence="1">
    <location>
        <begin position="44"/>
        <end position="67"/>
    </location>
</feature>
<evidence type="ECO:0000313" key="2">
    <source>
        <dbReference type="EMBL" id="GBP13252.1"/>
    </source>
</evidence>
<gene>
    <name evidence="2" type="ORF">EVAR_8182_1</name>
</gene>
<reference evidence="2 3" key="1">
    <citation type="journal article" date="2019" name="Commun. Biol.">
        <title>The bagworm genome reveals a unique fibroin gene that provides high tensile strength.</title>
        <authorList>
            <person name="Kono N."/>
            <person name="Nakamura H."/>
            <person name="Ohtoshi R."/>
            <person name="Tomita M."/>
            <person name="Numata K."/>
            <person name="Arakawa K."/>
        </authorList>
    </citation>
    <scope>NUCLEOTIDE SEQUENCE [LARGE SCALE GENOMIC DNA]</scope>
</reference>
<evidence type="ECO:0000256" key="1">
    <source>
        <dbReference type="SAM" id="MobiDB-lite"/>
    </source>
</evidence>
<sequence>MKQKVGYVGSAARVSVTAAQPKAFPTGRERSFLRSRRGAVCGARARAPRAHVSAPPPGPSRPSLRPALTVSPELPAARIARGAFFLCVRCFHFRHFEWASRSRRRSRADVPSRAPTAVPRPCRRARASSDRTTLALMNALFPASSVAFASKPRVSTGSGEVNRFTLDGELRNRVSSAFQRPRPLRAPPPPTVHA</sequence>
<name>A0A4C1TFK0_EUMVA</name>
<keyword evidence="3" id="KW-1185">Reference proteome</keyword>
<dbReference type="AlphaFoldDB" id="A0A4C1TFK0"/>
<comment type="caution">
    <text evidence="2">The sequence shown here is derived from an EMBL/GenBank/DDBJ whole genome shotgun (WGS) entry which is preliminary data.</text>
</comment>
<proteinExistence type="predicted"/>
<organism evidence="2 3">
    <name type="scientific">Eumeta variegata</name>
    <name type="common">Bagworm moth</name>
    <name type="synonym">Eumeta japonica</name>
    <dbReference type="NCBI Taxonomy" id="151549"/>
    <lineage>
        <taxon>Eukaryota</taxon>
        <taxon>Metazoa</taxon>
        <taxon>Ecdysozoa</taxon>
        <taxon>Arthropoda</taxon>
        <taxon>Hexapoda</taxon>
        <taxon>Insecta</taxon>
        <taxon>Pterygota</taxon>
        <taxon>Neoptera</taxon>
        <taxon>Endopterygota</taxon>
        <taxon>Lepidoptera</taxon>
        <taxon>Glossata</taxon>
        <taxon>Ditrysia</taxon>
        <taxon>Tineoidea</taxon>
        <taxon>Psychidae</taxon>
        <taxon>Oiketicinae</taxon>
        <taxon>Eumeta</taxon>
    </lineage>
</organism>